<organism evidence="1">
    <name type="scientific">Rhizobium leguminosarum</name>
    <dbReference type="NCBI Taxonomy" id="384"/>
    <lineage>
        <taxon>Bacteria</taxon>
        <taxon>Pseudomonadati</taxon>
        <taxon>Pseudomonadota</taxon>
        <taxon>Alphaproteobacteria</taxon>
        <taxon>Hyphomicrobiales</taxon>
        <taxon>Rhizobiaceae</taxon>
        <taxon>Rhizobium/Agrobacterium group</taxon>
        <taxon>Rhizobium</taxon>
    </lineage>
</organism>
<sequence length="89" mass="9670">MVVTGIPGHGKSTWTMNLCVNLARKHGWRVGVASFEIPTVPALRFKLRLAGSGLGTKHGPATTWRRRTYSFNSTSFSSTPIRPASPTTT</sequence>
<proteinExistence type="predicted"/>
<accession>A0A179BEA4</accession>
<reference evidence="1" key="1">
    <citation type="submission" date="2016-04" db="EMBL/GenBank/DDBJ databases">
        <title>Fast-growing isolate from the root nodules of Vavilovia formosa.</title>
        <authorList>
            <person name="Kimeklis A."/>
            <person name="Safronova V."/>
            <person name="Belimov A."/>
            <person name="Andronov E."/>
        </authorList>
    </citation>
    <scope>NUCLEOTIDE SEQUENCE [LARGE SCALE GENOMIC DNA]</scope>
    <source>
        <strain evidence="1">Vaf-46</strain>
    </source>
</reference>
<protein>
    <submittedName>
        <fullName evidence="1">Uncharacterized protein</fullName>
    </submittedName>
</protein>
<dbReference type="AlphaFoldDB" id="A0A179BEA4"/>
<gene>
    <name evidence="1" type="ORF">A4U53_31045</name>
</gene>
<evidence type="ECO:0000313" key="1">
    <source>
        <dbReference type="EMBL" id="OAP90047.1"/>
    </source>
</evidence>
<dbReference type="SUPFAM" id="SSF52540">
    <property type="entry name" value="P-loop containing nucleoside triphosphate hydrolases"/>
    <property type="match status" value="1"/>
</dbReference>
<dbReference type="Gene3D" id="3.40.50.300">
    <property type="entry name" value="P-loop containing nucleotide triphosphate hydrolases"/>
    <property type="match status" value="1"/>
</dbReference>
<dbReference type="InterPro" id="IPR027417">
    <property type="entry name" value="P-loop_NTPase"/>
</dbReference>
<dbReference type="EMBL" id="LWBS01000426">
    <property type="protein sequence ID" value="OAP90047.1"/>
    <property type="molecule type" value="Genomic_DNA"/>
</dbReference>
<comment type="caution">
    <text evidence="1">The sequence shown here is derived from an EMBL/GenBank/DDBJ whole genome shotgun (WGS) entry which is preliminary data.</text>
</comment>
<name>A0A179BEA4_RHILE</name>